<dbReference type="PANTHER" id="PTHR33710">
    <property type="entry name" value="BNAC02G09200D PROTEIN"/>
    <property type="match status" value="1"/>
</dbReference>
<proteinExistence type="predicted"/>
<comment type="caution">
    <text evidence="1">The sequence shown here is derived from an EMBL/GenBank/DDBJ whole genome shotgun (WGS) entry which is preliminary data.</text>
</comment>
<reference evidence="1" key="2">
    <citation type="journal article" date="2024" name="Plant">
        <title>Genomic evolution and insights into agronomic trait innovations of Sesamum species.</title>
        <authorList>
            <person name="Miao H."/>
            <person name="Wang L."/>
            <person name="Qu L."/>
            <person name="Liu H."/>
            <person name="Sun Y."/>
            <person name="Le M."/>
            <person name="Wang Q."/>
            <person name="Wei S."/>
            <person name="Zheng Y."/>
            <person name="Lin W."/>
            <person name="Duan Y."/>
            <person name="Cao H."/>
            <person name="Xiong S."/>
            <person name="Wang X."/>
            <person name="Wei L."/>
            <person name="Li C."/>
            <person name="Ma Q."/>
            <person name="Ju M."/>
            <person name="Zhao R."/>
            <person name="Li G."/>
            <person name="Mu C."/>
            <person name="Tian Q."/>
            <person name="Mei H."/>
            <person name="Zhang T."/>
            <person name="Gao T."/>
            <person name="Zhang H."/>
        </authorList>
    </citation>
    <scope>NUCLEOTIDE SEQUENCE</scope>
    <source>
        <strain evidence="1">G02</strain>
    </source>
</reference>
<reference evidence="1" key="1">
    <citation type="submission" date="2020-06" db="EMBL/GenBank/DDBJ databases">
        <authorList>
            <person name="Li T."/>
            <person name="Hu X."/>
            <person name="Zhang T."/>
            <person name="Song X."/>
            <person name="Zhang H."/>
            <person name="Dai N."/>
            <person name="Sheng W."/>
            <person name="Hou X."/>
            <person name="Wei L."/>
        </authorList>
    </citation>
    <scope>NUCLEOTIDE SEQUENCE</scope>
    <source>
        <strain evidence="1">G02</strain>
        <tissue evidence="1">Leaf</tissue>
    </source>
</reference>
<dbReference type="SUPFAM" id="SSF56219">
    <property type="entry name" value="DNase I-like"/>
    <property type="match status" value="1"/>
</dbReference>
<dbReference type="AlphaFoldDB" id="A0AAW2LKN5"/>
<name>A0AAW2LKN5_SESRA</name>
<gene>
    <name evidence="1" type="ORF">Sradi_5217600</name>
</gene>
<dbReference type="InterPro" id="IPR036691">
    <property type="entry name" value="Endo/exonu/phosph_ase_sf"/>
</dbReference>
<organism evidence="1">
    <name type="scientific">Sesamum radiatum</name>
    <name type="common">Black benniseed</name>
    <dbReference type="NCBI Taxonomy" id="300843"/>
    <lineage>
        <taxon>Eukaryota</taxon>
        <taxon>Viridiplantae</taxon>
        <taxon>Streptophyta</taxon>
        <taxon>Embryophyta</taxon>
        <taxon>Tracheophyta</taxon>
        <taxon>Spermatophyta</taxon>
        <taxon>Magnoliopsida</taxon>
        <taxon>eudicotyledons</taxon>
        <taxon>Gunneridae</taxon>
        <taxon>Pentapetalae</taxon>
        <taxon>asterids</taxon>
        <taxon>lamiids</taxon>
        <taxon>Lamiales</taxon>
        <taxon>Pedaliaceae</taxon>
        <taxon>Sesamum</taxon>
    </lineage>
</organism>
<dbReference type="EMBL" id="JACGWJ010000024">
    <property type="protein sequence ID" value="KAL0319561.1"/>
    <property type="molecule type" value="Genomic_DNA"/>
</dbReference>
<dbReference type="Gene3D" id="3.60.10.10">
    <property type="entry name" value="Endonuclease/exonuclease/phosphatase"/>
    <property type="match status" value="1"/>
</dbReference>
<accession>A0AAW2LKN5</accession>
<evidence type="ECO:0008006" key="2">
    <source>
        <dbReference type="Google" id="ProtNLM"/>
    </source>
</evidence>
<evidence type="ECO:0000313" key="1">
    <source>
        <dbReference type="EMBL" id="KAL0319561.1"/>
    </source>
</evidence>
<protein>
    <recommendedName>
        <fullName evidence="2">Endonuclease/exonuclease/phosphatase domain-containing protein</fullName>
    </recommendedName>
</protein>
<sequence>MHQFLIQGGPWRFTSFYGQPETAKCKESWDLFSRLNRLSVRPWFVAGDFNEVLRQKEKSGTTRRAQWQLADFCSYLEQCNLADIGYEGPRFTWCNQREAPYKVKARLDRACASSKWATCFLEARVIHIQSSQSDHSALLVETKREHQPRNKKKCFRFEAMWLHSGECEEVVKAHCSAHNHGPAICSFQQKIKQCRVGLLPWDRTSFGHVRGRIQVLESATVELRIGSRS</sequence>
<dbReference type="PANTHER" id="PTHR33710:SF71">
    <property type="entry name" value="ENDONUCLEASE_EXONUCLEASE_PHOSPHATASE DOMAIN-CONTAINING PROTEIN"/>
    <property type="match status" value="1"/>
</dbReference>